<name>A0A7Y0ZQI7_PSEVE</name>
<evidence type="ECO:0000313" key="2">
    <source>
        <dbReference type="Proteomes" id="UP000552560"/>
    </source>
</evidence>
<protein>
    <submittedName>
        <fullName evidence="1">Uncharacterized protein</fullName>
    </submittedName>
</protein>
<evidence type="ECO:0000313" key="1">
    <source>
        <dbReference type="EMBL" id="NMX96252.1"/>
    </source>
</evidence>
<sequence length="68" mass="7791">MKINRVEKLRQNVRGLAESPGNLFVESFDYLALAAMFGIYFKSKVKFTYILNVGLFLGRTPQDQFVTV</sequence>
<proteinExistence type="predicted"/>
<gene>
    <name evidence="1" type="ORF">HBO43_06540</name>
</gene>
<dbReference type="Proteomes" id="UP000552560">
    <property type="component" value="Unassembled WGS sequence"/>
</dbReference>
<dbReference type="RefSeq" id="WP_057004296.1">
    <property type="nucleotide sequence ID" value="NZ_JAAQWE010000004.1"/>
</dbReference>
<dbReference type="EMBL" id="JAAQWE010000004">
    <property type="protein sequence ID" value="NMX96252.1"/>
    <property type="molecule type" value="Genomic_DNA"/>
</dbReference>
<reference evidence="1 2" key="1">
    <citation type="journal article" date="2020" name="Front. Microbiol.">
        <title>Genetic Organization of the aprX-lipA2 Operon Affects the Proteolytic Potential of Pseudomonas Species in Milk.</title>
        <authorList>
            <person name="Maier C."/>
            <person name="Huptas C."/>
            <person name="von Neubeck M."/>
            <person name="Scherer S."/>
            <person name="Wenning M."/>
            <person name="Lucking G."/>
        </authorList>
    </citation>
    <scope>NUCLEOTIDE SEQUENCE [LARGE SCALE GENOMIC DNA]</scope>
    <source>
        <strain evidence="1 2">WS 4671</strain>
    </source>
</reference>
<accession>A0A7Y0ZQI7</accession>
<organism evidence="1 2">
    <name type="scientific">Pseudomonas veronii</name>
    <dbReference type="NCBI Taxonomy" id="76761"/>
    <lineage>
        <taxon>Bacteria</taxon>
        <taxon>Pseudomonadati</taxon>
        <taxon>Pseudomonadota</taxon>
        <taxon>Gammaproteobacteria</taxon>
        <taxon>Pseudomonadales</taxon>
        <taxon>Pseudomonadaceae</taxon>
        <taxon>Pseudomonas</taxon>
    </lineage>
</organism>
<dbReference type="AlphaFoldDB" id="A0A7Y0ZQI7"/>
<comment type="caution">
    <text evidence="1">The sequence shown here is derived from an EMBL/GenBank/DDBJ whole genome shotgun (WGS) entry which is preliminary data.</text>
</comment>